<comment type="caution">
    <text evidence="4">The sequence shown here is derived from an EMBL/GenBank/DDBJ whole genome shotgun (WGS) entry which is preliminary data.</text>
</comment>
<evidence type="ECO:0000259" key="3">
    <source>
        <dbReference type="Pfam" id="PF05670"/>
    </source>
</evidence>
<dbReference type="PANTHER" id="PTHR13049">
    <property type="entry name" value="DUF814-RELATED"/>
    <property type="match status" value="1"/>
</dbReference>
<feature type="non-terminal residue" evidence="4">
    <location>
        <position position="245"/>
    </location>
</feature>
<feature type="compositionally biased region" description="Basic and acidic residues" evidence="2">
    <location>
        <begin position="204"/>
        <end position="217"/>
    </location>
</feature>
<evidence type="ECO:0000256" key="2">
    <source>
        <dbReference type="SAM" id="MobiDB-lite"/>
    </source>
</evidence>
<comment type="similarity">
    <text evidence="1">Belongs to the CCDC25 family.</text>
</comment>
<name>A0A9W7G1Y7_9STRA</name>
<dbReference type="OrthoDB" id="200398at2759"/>
<evidence type="ECO:0000256" key="1">
    <source>
        <dbReference type="ARBA" id="ARBA00008998"/>
    </source>
</evidence>
<protein>
    <recommendedName>
        <fullName evidence="3">NFACT RNA-binding domain-containing protein</fullName>
    </recommendedName>
</protein>
<dbReference type="AlphaFoldDB" id="A0A9W7G1Y7"/>
<evidence type="ECO:0000313" key="5">
    <source>
        <dbReference type="Proteomes" id="UP001165082"/>
    </source>
</evidence>
<dbReference type="Proteomes" id="UP001165082">
    <property type="component" value="Unassembled WGS sequence"/>
</dbReference>
<dbReference type="PANTHER" id="PTHR13049:SF2">
    <property type="entry name" value="COILED-COIL DOMAIN-CONTAINING PROTEIN 25"/>
    <property type="match status" value="1"/>
</dbReference>
<feature type="region of interest" description="Disordered" evidence="2">
    <location>
        <begin position="157"/>
        <end position="225"/>
    </location>
</feature>
<gene>
    <name evidence="4" type="ORF">TrRE_jg863</name>
</gene>
<feature type="domain" description="NFACT RNA-binding" evidence="3">
    <location>
        <begin position="5"/>
        <end position="118"/>
    </location>
</feature>
<dbReference type="Pfam" id="PF05670">
    <property type="entry name" value="NFACT-R_1"/>
    <property type="match status" value="1"/>
</dbReference>
<reference evidence="4" key="1">
    <citation type="submission" date="2022-07" db="EMBL/GenBank/DDBJ databases">
        <title>Genome analysis of Parmales, a sister group of diatoms, reveals the evolutionary specialization of diatoms from phago-mixotrophs to photoautotrophs.</title>
        <authorList>
            <person name="Ban H."/>
            <person name="Sato S."/>
            <person name="Yoshikawa S."/>
            <person name="Kazumasa Y."/>
            <person name="Nakamura Y."/>
            <person name="Ichinomiya M."/>
            <person name="Saitoh K."/>
            <person name="Sato N."/>
            <person name="Blanc-Mathieu R."/>
            <person name="Endo H."/>
            <person name="Kuwata A."/>
            <person name="Ogata H."/>
        </authorList>
    </citation>
    <scope>NUCLEOTIDE SEQUENCE</scope>
</reference>
<organism evidence="4 5">
    <name type="scientific">Triparma retinervis</name>
    <dbReference type="NCBI Taxonomy" id="2557542"/>
    <lineage>
        <taxon>Eukaryota</taxon>
        <taxon>Sar</taxon>
        <taxon>Stramenopiles</taxon>
        <taxon>Ochrophyta</taxon>
        <taxon>Bolidophyceae</taxon>
        <taxon>Parmales</taxon>
        <taxon>Triparmaceae</taxon>
        <taxon>Triparma</taxon>
    </lineage>
</organism>
<dbReference type="EMBL" id="BRXZ01007482">
    <property type="protein sequence ID" value="GMI28925.1"/>
    <property type="molecule type" value="Genomic_DNA"/>
</dbReference>
<evidence type="ECO:0000313" key="4">
    <source>
        <dbReference type="EMBL" id="GMI28925.1"/>
    </source>
</evidence>
<dbReference type="InterPro" id="IPR008532">
    <property type="entry name" value="NFACT_RNA-bd"/>
</dbReference>
<dbReference type="InterPro" id="IPR039730">
    <property type="entry name" value="Jlp2/Ccd25"/>
</dbReference>
<proteinExistence type="inferred from homology"/>
<accession>A0A9W7G1Y7</accession>
<sequence length="245" mass="27584">MVFTYKVRLSPNLSGAICYMGLDKHENEVLINSGVPTDVWFHVDSLSSAHVYLRLPSRTPPLTLKDIGEETMEDLCQLVKNNSIKGCKMHAVKVCYTFWGNLRKDLVGMDVGTVGFKDEKGRMVRRVEKDRSAVNRIEKSKAQVTWNYWEVKRAWEEEERERTKKENRSKYDSDGNLPLPPHRNRQGKAKAAQGSISMYDAVADSEKSAVERARERASGMGEGSGLNAAIKQLDGIYVAEAEGDN</sequence>
<feature type="compositionally biased region" description="Basic and acidic residues" evidence="2">
    <location>
        <begin position="157"/>
        <end position="173"/>
    </location>
</feature>
<keyword evidence="5" id="KW-1185">Reference proteome</keyword>